<dbReference type="Proteomes" id="UP001562425">
    <property type="component" value="Unassembled WGS sequence"/>
</dbReference>
<accession>A0ABD1DTY3</accession>
<reference evidence="2 3" key="1">
    <citation type="submission" date="2024-05" db="EMBL/GenBank/DDBJ databases">
        <title>Culex pipiens pipiens assembly and annotation.</title>
        <authorList>
            <person name="Alout H."/>
            <person name="Durand T."/>
        </authorList>
    </citation>
    <scope>NUCLEOTIDE SEQUENCE [LARGE SCALE GENOMIC DNA]</scope>
    <source>
        <strain evidence="2">HA-2024</strain>
        <tissue evidence="2">Whole body</tissue>
    </source>
</reference>
<protein>
    <submittedName>
        <fullName evidence="2">Uncharacterized protein</fullName>
    </submittedName>
</protein>
<feature type="compositionally biased region" description="Low complexity" evidence="1">
    <location>
        <begin position="1"/>
        <end position="13"/>
    </location>
</feature>
<proteinExistence type="predicted"/>
<evidence type="ECO:0000256" key="1">
    <source>
        <dbReference type="SAM" id="MobiDB-lite"/>
    </source>
</evidence>
<dbReference type="AlphaFoldDB" id="A0ABD1DTY3"/>
<evidence type="ECO:0000313" key="3">
    <source>
        <dbReference type="Proteomes" id="UP001562425"/>
    </source>
</evidence>
<gene>
    <name evidence="2" type="ORF">pipiens_019471</name>
</gene>
<sequence>MASTVDAATTTSVRNEREIGPGKEVGPGQGICHDSVVIAQAQTIIRDGVGRPAPKKLYTAFLMTLVEPELFVVPEIPLKDKLGNNPRKQPPSYNSLISVPNRELAESLSLSHSNDC</sequence>
<feature type="region of interest" description="Disordered" evidence="1">
    <location>
        <begin position="1"/>
        <end position="28"/>
    </location>
</feature>
<name>A0ABD1DTY3_CULPP</name>
<keyword evidence="3" id="KW-1185">Reference proteome</keyword>
<dbReference type="EMBL" id="JBEHCU010001906">
    <property type="protein sequence ID" value="KAL1403203.1"/>
    <property type="molecule type" value="Genomic_DNA"/>
</dbReference>
<comment type="caution">
    <text evidence="2">The sequence shown here is derived from an EMBL/GenBank/DDBJ whole genome shotgun (WGS) entry which is preliminary data.</text>
</comment>
<evidence type="ECO:0000313" key="2">
    <source>
        <dbReference type="EMBL" id="KAL1403203.1"/>
    </source>
</evidence>
<organism evidence="2 3">
    <name type="scientific">Culex pipiens pipiens</name>
    <name type="common">Northern house mosquito</name>
    <dbReference type="NCBI Taxonomy" id="38569"/>
    <lineage>
        <taxon>Eukaryota</taxon>
        <taxon>Metazoa</taxon>
        <taxon>Ecdysozoa</taxon>
        <taxon>Arthropoda</taxon>
        <taxon>Hexapoda</taxon>
        <taxon>Insecta</taxon>
        <taxon>Pterygota</taxon>
        <taxon>Neoptera</taxon>
        <taxon>Endopterygota</taxon>
        <taxon>Diptera</taxon>
        <taxon>Nematocera</taxon>
        <taxon>Culicoidea</taxon>
        <taxon>Culicidae</taxon>
        <taxon>Culicinae</taxon>
        <taxon>Culicini</taxon>
        <taxon>Culex</taxon>
        <taxon>Culex</taxon>
    </lineage>
</organism>